<proteinExistence type="inferred from homology"/>
<dbReference type="PANTHER" id="PTHR19359">
    <property type="entry name" value="CYTOCHROME B5"/>
    <property type="match status" value="1"/>
</dbReference>
<evidence type="ECO:0000256" key="1">
    <source>
        <dbReference type="ARBA" id="ARBA00022617"/>
    </source>
</evidence>
<dbReference type="Proteomes" id="UP000008837">
    <property type="component" value="Unassembled WGS sequence"/>
</dbReference>
<feature type="domain" description="Cytochrome b5 heme-binding" evidence="5">
    <location>
        <begin position="2"/>
        <end position="78"/>
    </location>
</feature>
<dbReference type="InParanoid" id="A8PWS3"/>
<comment type="similarity">
    <text evidence="4">Belongs to the cytochrome b5 family.</text>
</comment>
<dbReference type="SUPFAM" id="SSF55856">
    <property type="entry name" value="Cytochrome b5-like heme/steroid binding domain"/>
    <property type="match status" value="1"/>
</dbReference>
<organism evidence="6 7">
    <name type="scientific">Malassezia globosa (strain ATCC MYA-4612 / CBS 7966)</name>
    <name type="common">Dandruff-associated fungus</name>
    <dbReference type="NCBI Taxonomy" id="425265"/>
    <lineage>
        <taxon>Eukaryota</taxon>
        <taxon>Fungi</taxon>
        <taxon>Dikarya</taxon>
        <taxon>Basidiomycota</taxon>
        <taxon>Ustilaginomycotina</taxon>
        <taxon>Malasseziomycetes</taxon>
        <taxon>Malasseziales</taxon>
        <taxon>Malasseziaceae</taxon>
        <taxon>Malassezia</taxon>
    </lineage>
</organism>
<dbReference type="PRINTS" id="PR00363">
    <property type="entry name" value="CYTOCHROMEB5"/>
</dbReference>
<dbReference type="GO" id="GO:0005789">
    <property type="term" value="C:endoplasmic reticulum membrane"/>
    <property type="evidence" value="ECO:0007669"/>
    <property type="project" value="TreeGrafter"/>
</dbReference>
<dbReference type="PANTHER" id="PTHR19359:SF112">
    <property type="entry name" value="CYTOCHROME B5 HEME-BINDING DOMAIN-CONTAINING PROTEIN"/>
    <property type="match status" value="1"/>
</dbReference>
<dbReference type="EMBL" id="AAYY01000003">
    <property type="protein sequence ID" value="EDP44718.1"/>
    <property type="molecule type" value="Genomic_DNA"/>
</dbReference>
<dbReference type="GO" id="GO:0046872">
    <property type="term" value="F:metal ion binding"/>
    <property type="evidence" value="ECO:0007669"/>
    <property type="project" value="UniProtKB-KW"/>
</dbReference>
<dbReference type="STRING" id="425265.A8PWS3"/>
<dbReference type="VEuPathDB" id="FungiDB:MGL_1200"/>
<dbReference type="RefSeq" id="XP_001731932.1">
    <property type="nucleotide sequence ID" value="XM_001731880.1"/>
</dbReference>
<protein>
    <recommendedName>
        <fullName evidence="5">Cytochrome b5 heme-binding domain-containing protein</fullName>
    </recommendedName>
</protein>
<dbReference type="OMA" id="FWKYHGD"/>
<dbReference type="OrthoDB" id="260519at2759"/>
<accession>A8PWS3</accession>
<evidence type="ECO:0000256" key="4">
    <source>
        <dbReference type="ARBA" id="ARBA00038168"/>
    </source>
</evidence>
<keyword evidence="2" id="KW-0479">Metal-binding</keyword>
<dbReference type="FunFam" id="3.10.120.10:FF:000007">
    <property type="entry name" value="Sulfite oxidase, mitochondrial"/>
    <property type="match status" value="1"/>
</dbReference>
<evidence type="ECO:0000256" key="3">
    <source>
        <dbReference type="ARBA" id="ARBA00023004"/>
    </source>
</evidence>
<dbReference type="InterPro" id="IPR036400">
    <property type="entry name" value="Cyt_B5-like_heme/steroid_sf"/>
</dbReference>
<keyword evidence="1" id="KW-0349">Heme</keyword>
<evidence type="ECO:0000313" key="7">
    <source>
        <dbReference type="Proteomes" id="UP000008837"/>
    </source>
</evidence>
<dbReference type="PROSITE" id="PS50255">
    <property type="entry name" value="CYTOCHROME_B5_2"/>
    <property type="match status" value="1"/>
</dbReference>
<dbReference type="Pfam" id="PF00173">
    <property type="entry name" value="Cyt-b5"/>
    <property type="match status" value="1"/>
</dbReference>
<evidence type="ECO:0000259" key="5">
    <source>
        <dbReference type="PROSITE" id="PS50255"/>
    </source>
</evidence>
<gene>
    <name evidence="6" type="ORF">MGL_1200</name>
</gene>
<reference evidence="6 7" key="1">
    <citation type="journal article" date="2007" name="Proc. Natl. Acad. Sci. U.S.A.">
        <title>Dandruff-associated Malassezia genomes reveal convergent and divergent virulence traits shared with plant and human fungal pathogens.</title>
        <authorList>
            <person name="Xu J."/>
            <person name="Saunders C.W."/>
            <person name="Hu P."/>
            <person name="Grant R.A."/>
            <person name="Boekhout T."/>
            <person name="Kuramae E.E."/>
            <person name="Kronstad J.W."/>
            <person name="Deangelis Y.M."/>
            <person name="Reeder N.L."/>
            <person name="Johnstone K.R."/>
            <person name="Leland M."/>
            <person name="Fieno A.M."/>
            <person name="Begley W.M."/>
            <person name="Sun Y."/>
            <person name="Lacey M.P."/>
            <person name="Chaudhary T."/>
            <person name="Keough T."/>
            <person name="Chu L."/>
            <person name="Sears R."/>
            <person name="Yuan B."/>
            <person name="Dawson T.L.Jr."/>
        </authorList>
    </citation>
    <scope>NUCLEOTIDE SEQUENCE [LARGE SCALE GENOMIC DNA]</scope>
    <source>
        <strain evidence="7">ATCC MYA-4612 / CBS 7966</strain>
    </source>
</reference>
<sequence>MSTKITMEEVKKHASADSAWVVIQGGVYDVTDWLDDHPGGRKILLKNAGTDATDKFMNYHPDHVLRDIAPKFKIGVLADAKL</sequence>
<dbReference type="GeneID" id="5856237"/>
<dbReference type="GO" id="GO:0020037">
    <property type="term" value="F:heme binding"/>
    <property type="evidence" value="ECO:0007669"/>
    <property type="project" value="TreeGrafter"/>
</dbReference>
<dbReference type="KEGG" id="mgl:MGL_1200"/>
<dbReference type="InterPro" id="IPR001199">
    <property type="entry name" value="Cyt_B5-like_heme/steroid-bd"/>
</dbReference>
<keyword evidence="7" id="KW-1185">Reference proteome</keyword>
<evidence type="ECO:0000313" key="6">
    <source>
        <dbReference type="EMBL" id="EDP44718.1"/>
    </source>
</evidence>
<dbReference type="AlphaFoldDB" id="A8PWS3"/>
<dbReference type="InterPro" id="IPR050668">
    <property type="entry name" value="Cytochrome_b5"/>
</dbReference>
<comment type="caution">
    <text evidence="6">The sequence shown here is derived from an EMBL/GenBank/DDBJ whole genome shotgun (WGS) entry which is preliminary data.</text>
</comment>
<evidence type="ECO:0000256" key="2">
    <source>
        <dbReference type="ARBA" id="ARBA00022723"/>
    </source>
</evidence>
<dbReference type="Gene3D" id="3.10.120.10">
    <property type="entry name" value="Cytochrome b5-like heme/steroid binding domain"/>
    <property type="match status" value="1"/>
</dbReference>
<name>A8PWS3_MALGO</name>
<dbReference type="SMART" id="SM01117">
    <property type="entry name" value="Cyt-b5"/>
    <property type="match status" value="1"/>
</dbReference>
<keyword evidence="3" id="KW-0408">Iron</keyword>